<dbReference type="PANTHER" id="PTHR18964:SF173">
    <property type="entry name" value="GLUCOKINASE"/>
    <property type="match status" value="1"/>
</dbReference>
<dbReference type="SUPFAM" id="SSF53067">
    <property type="entry name" value="Actin-like ATPase domain"/>
    <property type="match status" value="1"/>
</dbReference>
<dbReference type="EMBL" id="CP132303">
    <property type="protein sequence ID" value="WLS00177.1"/>
    <property type="molecule type" value="Genomic_DNA"/>
</dbReference>
<dbReference type="Gene3D" id="1.10.10.10">
    <property type="entry name" value="Winged helix-like DNA-binding domain superfamily/Winged helix DNA-binding domain"/>
    <property type="match status" value="1"/>
</dbReference>
<keyword evidence="3" id="KW-1185">Reference proteome</keyword>
<dbReference type="Pfam" id="PF00480">
    <property type="entry name" value="ROK"/>
    <property type="match status" value="1"/>
</dbReference>
<sequence length="409" mass="43106">MKKPNQSIDATMIDGAGSLLSLIASGAATSRAELLEASGLSRATVTQRLNGLLASGLVCETQDTLPSGGRPTRVLAINAESGFVIVANIGETHIHLAAMDLQPAILAETTLPFSITSGPDVTLAQIGDAISALAKDAQKTNGLFVGIGLSLPAPVDFKRGCVVGPSVLPGWDEFDIIGWLKRRFAVPVYVENDVNLMTICEHKRRFPAIDDMVFVKIGTGIGSGMIAGGRLFRGAQGAAGDIGHIQFLSDDAPLCRCGKFGCIEARAAGWAIARDLNARGFHAETARDVIDHVDQRKPEALMLLRAAGRTIGEVVSDVVSILNPSLIVIGGTLARGGDLLLSGIRELVYQRCLPLATRNLSIVLSTAQEDSALFGAAYLILDDLFGVAKVEQLLERYSNSDGVPLRADG</sequence>
<dbReference type="InterPro" id="IPR049874">
    <property type="entry name" value="ROK_cs"/>
</dbReference>
<evidence type="ECO:0000313" key="2">
    <source>
        <dbReference type="EMBL" id="WLS00177.1"/>
    </source>
</evidence>
<dbReference type="AlphaFoldDB" id="A0AA50CRN7"/>
<name>A0AA50CRN7_9HYPH</name>
<protein>
    <submittedName>
        <fullName evidence="2">ROK family transcriptional regulator</fullName>
    </submittedName>
</protein>
<dbReference type="Gene3D" id="3.30.420.40">
    <property type="match status" value="2"/>
</dbReference>
<geneLocation type="plasmid" evidence="2 3">
    <name>unnamed1</name>
</geneLocation>
<dbReference type="PROSITE" id="PS01125">
    <property type="entry name" value="ROK"/>
    <property type="match status" value="1"/>
</dbReference>
<dbReference type="Proteomes" id="UP001234585">
    <property type="component" value="Plasmid unnamed1"/>
</dbReference>
<dbReference type="RefSeq" id="WP_306039684.1">
    <property type="nucleotide sequence ID" value="NZ_CP132303.1"/>
</dbReference>
<dbReference type="SUPFAM" id="SSF46785">
    <property type="entry name" value="Winged helix' DNA-binding domain"/>
    <property type="match status" value="1"/>
</dbReference>
<evidence type="ECO:0000256" key="1">
    <source>
        <dbReference type="ARBA" id="ARBA00006479"/>
    </source>
</evidence>
<accession>A0AA50CRN7</accession>
<organism evidence="2 3">
    <name type="scientific">Shinella sumterensis</name>
    <dbReference type="NCBI Taxonomy" id="1967501"/>
    <lineage>
        <taxon>Bacteria</taxon>
        <taxon>Pseudomonadati</taxon>
        <taxon>Pseudomonadota</taxon>
        <taxon>Alphaproteobacteria</taxon>
        <taxon>Hyphomicrobiales</taxon>
        <taxon>Rhizobiaceae</taxon>
        <taxon>Shinella</taxon>
    </lineage>
</organism>
<dbReference type="InterPro" id="IPR043129">
    <property type="entry name" value="ATPase_NBD"/>
</dbReference>
<dbReference type="InterPro" id="IPR000600">
    <property type="entry name" value="ROK"/>
</dbReference>
<evidence type="ECO:0000313" key="3">
    <source>
        <dbReference type="Proteomes" id="UP001234585"/>
    </source>
</evidence>
<reference evidence="2 3" key="1">
    <citation type="submission" date="2023-08" db="EMBL/GenBank/DDBJ databases">
        <title>Pathogen: clinical or host-associated sample.</title>
        <authorList>
            <person name="Hergert J."/>
            <person name="Casey R."/>
            <person name="Wagner J."/>
            <person name="Young E.L."/>
            <person name="Oakeson K.F."/>
        </authorList>
    </citation>
    <scope>NUCLEOTIDE SEQUENCE [LARGE SCALE GENOMIC DNA]</scope>
    <source>
        <strain evidence="2 3">1760953</strain>
        <plasmid evidence="2 3">unnamed1</plasmid>
    </source>
</reference>
<dbReference type="InterPro" id="IPR036390">
    <property type="entry name" value="WH_DNA-bd_sf"/>
</dbReference>
<comment type="similarity">
    <text evidence="1">Belongs to the ROK (NagC/XylR) family.</text>
</comment>
<gene>
    <name evidence="2" type="ORF">Q9313_19085</name>
</gene>
<keyword evidence="2" id="KW-0614">Plasmid</keyword>
<dbReference type="PANTHER" id="PTHR18964">
    <property type="entry name" value="ROK (REPRESSOR, ORF, KINASE) FAMILY"/>
    <property type="match status" value="1"/>
</dbReference>
<dbReference type="InterPro" id="IPR036388">
    <property type="entry name" value="WH-like_DNA-bd_sf"/>
</dbReference>
<proteinExistence type="inferred from homology"/>